<evidence type="ECO:0000313" key="2">
    <source>
        <dbReference type="EMBL" id="KAF4043775.1"/>
    </source>
</evidence>
<keyword evidence="4" id="KW-1185">Reference proteome</keyword>
<gene>
    <name evidence="2" type="ORF">GN244_ATG03644</name>
    <name evidence="3" type="ORF">GN958_ATG10170</name>
</gene>
<accession>A0A833WNH7</accession>
<dbReference type="Proteomes" id="UP000704712">
    <property type="component" value="Unassembled WGS sequence"/>
</dbReference>
<proteinExistence type="predicted"/>
<dbReference type="EMBL" id="JAACNO010001432">
    <property type="protein sequence ID" value="KAF4140651.1"/>
    <property type="molecule type" value="Genomic_DNA"/>
</dbReference>
<dbReference type="EMBL" id="WSZM01000079">
    <property type="protein sequence ID" value="KAF4043775.1"/>
    <property type="molecule type" value="Genomic_DNA"/>
</dbReference>
<name>A0A833WNH7_PHYIN</name>
<feature type="compositionally biased region" description="Acidic residues" evidence="1">
    <location>
        <begin position="50"/>
        <end position="62"/>
    </location>
</feature>
<feature type="region of interest" description="Disordered" evidence="1">
    <location>
        <begin position="40"/>
        <end position="62"/>
    </location>
</feature>
<evidence type="ECO:0000256" key="1">
    <source>
        <dbReference type="SAM" id="MobiDB-lite"/>
    </source>
</evidence>
<sequence>MNPESDAALATKIPRRKKVFQRRLHDQLSESRMLEVLDRKLQHPTSLSNQEEDMNNTQSEDEEELVCVSKMVKVTDGEPVIPKSSKVQVGGVLKTVRYIHIQRAMKPVQHENQTEH</sequence>
<evidence type="ECO:0000313" key="3">
    <source>
        <dbReference type="EMBL" id="KAF4140651.1"/>
    </source>
</evidence>
<protein>
    <submittedName>
        <fullName evidence="2">Uncharacterized protein</fullName>
    </submittedName>
</protein>
<reference evidence="2" key="1">
    <citation type="submission" date="2020-04" db="EMBL/GenBank/DDBJ databases">
        <title>Hybrid Assembly of Korean Phytophthora infestans isolates.</title>
        <authorList>
            <person name="Prokchorchik M."/>
            <person name="Lee Y."/>
            <person name="Seo J."/>
            <person name="Cho J.-H."/>
            <person name="Park Y.-E."/>
            <person name="Jang D.-C."/>
            <person name="Im J.-S."/>
            <person name="Choi J.-G."/>
            <person name="Park H.-J."/>
            <person name="Lee G.-B."/>
            <person name="Lee Y.-G."/>
            <person name="Hong S.-Y."/>
            <person name="Cho K."/>
            <person name="Sohn K.H."/>
        </authorList>
    </citation>
    <scope>NUCLEOTIDE SEQUENCE</scope>
    <source>
        <strain evidence="2">KR_1_A1</strain>
        <strain evidence="3">KR_2_A2</strain>
    </source>
</reference>
<comment type="caution">
    <text evidence="2">The sequence shown here is derived from an EMBL/GenBank/DDBJ whole genome shotgun (WGS) entry which is preliminary data.</text>
</comment>
<organism evidence="2 4">
    <name type="scientific">Phytophthora infestans</name>
    <name type="common">Potato late blight agent</name>
    <name type="synonym">Botrytis infestans</name>
    <dbReference type="NCBI Taxonomy" id="4787"/>
    <lineage>
        <taxon>Eukaryota</taxon>
        <taxon>Sar</taxon>
        <taxon>Stramenopiles</taxon>
        <taxon>Oomycota</taxon>
        <taxon>Peronosporomycetes</taxon>
        <taxon>Peronosporales</taxon>
        <taxon>Peronosporaceae</taxon>
        <taxon>Phytophthora</taxon>
    </lineage>
</organism>
<dbReference type="Proteomes" id="UP000602510">
    <property type="component" value="Unassembled WGS sequence"/>
</dbReference>
<evidence type="ECO:0000313" key="4">
    <source>
        <dbReference type="Proteomes" id="UP000602510"/>
    </source>
</evidence>
<dbReference type="AlphaFoldDB" id="A0A833WNH7"/>